<proteinExistence type="predicted"/>
<dbReference type="InterPro" id="IPR029044">
    <property type="entry name" value="Nucleotide-diphossugar_trans"/>
</dbReference>
<dbReference type="Gene3D" id="3.90.550.10">
    <property type="entry name" value="Spore Coat Polysaccharide Biosynthesis Protein SpsA, Chain A"/>
    <property type="match status" value="1"/>
</dbReference>
<evidence type="ECO:0000313" key="2">
    <source>
        <dbReference type="Proteomes" id="UP000286997"/>
    </source>
</evidence>
<organism evidence="1 2">
    <name type="scientific">Methylobacterium oryzihabitans</name>
    <dbReference type="NCBI Taxonomy" id="2499852"/>
    <lineage>
        <taxon>Bacteria</taxon>
        <taxon>Pseudomonadati</taxon>
        <taxon>Pseudomonadota</taxon>
        <taxon>Alphaproteobacteria</taxon>
        <taxon>Hyphomicrobiales</taxon>
        <taxon>Methylobacteriaceae</taxon>
        <taxon>Methylobacterium</taxon>
    </lineage>
</organism>
<gene>
    <name evidence="1" type="ORF">EOE48_25115</name>
</gene>
<dbReference type="AlphaFoldDB" id="A0A3S2V2W1"/>
<dbReference type="OrthoDB" id="8064235at2"/>
<comment type="caution">
    <text evidence="1">The sequence shown here is derived from an EMBL/GenBank/DDBJ whole genome shotgun (WGS) entry which is preliminary data.</text>
</comment>
<dbReference type="EMBL" id="SACP01000037">
    <property type="protein sequence ID" value="RVU14015.1"/>
    <property type="molecule type" value="Genomic_DNA"/>
</dbReference>
<dbReference type="RefSeq" id="WP_127733623.1">
    <property type="nucleotide sequence ID" value="NZ_SACP01000037.1"/>
</dbReference>
<evidence type="ECO:0000313" key="1">
    <source>
        <dbReference type="EMBL" id="RVU14015.1"/>
    </source>
</evidence>
<protein>
    <submittedName>
        <fullName evidence="1">Uncharacterized protein</fullName>
    </submittedName>
</protein>
<dbReference type="SUPFAM" id="SSF53448">
    <property type="entry name" value="Nucleotide-diphospho-sugar transferases"/>
    <property type="match status" value="1"/>
</dbReference>
<keyword evidence="2" id="KW-1185">Reference proteome</keyword>
<reference evidence="1 2" key="1">
    <citation type="submission" date="2019-01" db="EMBL/GenBank/DDBJ databases">
        <authorList>
            <person name="Chen W.-M."/>
        </authorList>
    </citation>
    <scope>NUCLEOTIDE SEQUENCE [LARGE SCALE GENOMIC DNA]</scope>
    <source>
        <strain evidence="1 2">TER-1</strain>
    </source>
</reference>
<accession>A0A3S2V2W1</accession>
<dbReference type="Proteomes" id="UP000286997">
    <property type="component" value="Unassembled WGS sequence"/>
</dbReference>
<sequence length="453" mass="51910">MSEEHRPKLLSAHGTFVGFDSNGNCLVVCTDHRDARCVRLHVEKGKAAFSVEVDGKMRYVVPSIDGFLLVDDLSTVVQRLDVIGQEGGYVSLGLNGFFFAAHPDGSLDFQPWMQIHEKFWLLHDDSVVTRILSNHWHSESLDRFVHRRDIALRPNFEIGLSDLIVTIDDLVFYAYSESDREIYLIYQKYKVERLILFKPLIYFCAYGDQRSFDLLACSLRSFEKYGRFDGDYAIVTDKSSDYIEKTLSFIDRERITVIMLPVVDVIDMVSARYKITDCAVFQHYQPIIYSDFDIVCNAPIANLCERALTSGKPLLRSEGTIDLVHYGSVLIQGDEHLRRTKDLGFNSGVIAFKNIDAVRASFRMIVACMYSHIRSGLPRYDTTAYDQSAANYVFNKMIDFDIHEMDNYVFPWPPAENEHISGRGLIHFCGGVGAGHKVDRIISYYEYLERQPR</sequence>
<name>A0A3S2V2W1_9HYPH</name>